<sequence length="567" mass="63830">MEMSTLNSKKLGEILVAKRFITFDQLMKAIEIQKKTGEKLGEILRREGFVKEKELFQALAEQMGTLYIDLDNYVVDPNAVTRLPEKFCRQNHCVTVNEEASFIVLAMVNPVDIVTIDRARIMTKKDIHPAIAPPDVIESIINSYYGGSSSVSEILKEAEEEEGMIYLDEAEELKIDQLKEMGEEAPIIRVVNMIILQAIRAGASDIHIEPHEDRVRIRYRIDGILQDSTSTSIKIHPALISRVKILCRMNIAERRLPQDGRFQVTVENRTIDFRVSSLPTIFGEKIVMRILDKSSLLLNLKRLGFEPDDLQRFFRMIERPYGMVLLTGPTGSGKTTTLYSALNHVSSPDLNIITIEDPVEYILDDINQIQVKPKIDLTFANSLRSIMRQDPDIIMVGEIRDRETAEIAIHAALTGHLVFSTLHTNTAPGAVTRLQEMGVASFLISSAIIGVVAQRLARKVCEYCKYPVELDGDAALDLTDGKKDHVVVYKGKGCSRCTSGYKGRIAIHSIFDLNDYLREMILNHATERDLTETARKEGMRTLRENAAIKVLAGIISPEEMYRVTADI</sequence>
<name>A0A1V5T315_9BACT</name>
<evidence type="ECO:0000256" key="3">
    <source>
        <dbReference type="ARBA" id="ARBA00022840"/>
    </source>
</evidence>
<dbReference type="PROSITE" id="PS00662">
    <property type="entry name" value="T2SP_E"/>
    <property type="match status" value="1"/>
</dbReference>
<keyword evidence="2" id="KW-0547">Nucleotide-binding</keyword>
<feature type="domain" description="Bacterial type II secretion system protein E" evidence="4">
    <location>
        <begin position="387"/>
        <end position="401"/>
    </location>
</feature>
<dbReference type="AlphaFoldDB" id="A0A1V5T315"/>
<evidence type="ECO:0000256" key="1">
    <source>
        <dbReference type="ARBA" id="ARBA00006611"/>
    </source>
</evidence>
<comment type="similarity">
    <text evidence="1">Belongs to the GSP E family.</text>
</comment>
<dbReference type="Gene3D" id="3.30.450.90">
    <property type="match status" value="1"/>
</dbReference>
<dbReference type="InterPro" id="IPR007831">
    <property type="entry name" value="T2SS_GspE_N"/>
</dbReference>
<dbReference type="GO" id="GO:0005886">
    <property type="term" value="C:plasma membrane"/>
    <property type="evidence" value="ECO:0007669"/>
    <property type="project" value="TreeGrafter"/>
</dbReference>
<dbReference type="GO" id="GO:0016887">
    <property type="term" value="F:ATP hydrolysis activity"/>
    <property type="evidence" value="ECO:0007669"/>
    <property type="project" value="TreeGrafter"/>
</dbReference>
<dbReference type="InterPro" id="IPR027417">
    <property type="entry name" value="P-loop_NTPase"/>
</dbReference>
<dbReference type="InterPro" id="IPR001482">
    <property type="entry name" value="T2SS/T4SS_dom"/>
</dbReference>
<dbReference type="Proteomes" id="UP000485569">
    <property type="component" value="Unassembled WGS sequence"/>
</dbReference>
<dbReference type="PANTHER" id="PTHR30258:SF1">
    <property type="entry name" value="PROTEIN TRANSPORT PROTEIN HOFB HOMOLOG"/>
    <property type="match status" value="1"/>
</dbReference>
<evidence type="ECO:0000259" key="4">
    <source>
        <dbReference type="PROSITE" id="PS00662"/>
    </source>
</evidence>
<keyword evidence="3" id="KW-0067">ATP-binding</keyword>
<dbReference type="SUPFAM" id="SSF52540">
    <property type="entry name" value="P-loop containing nucleoside triphosphate hydrolases"/>
    <property type="match status" value="1"/>
</dbReference>
<protein>
    <submittedName>
        <fullName evidence="5">Type II secretion system protein E</fullName>
    </submittedName>
</protein>
<dbReference type="Gene3D" id="3.30.300.160">
    <property type="entry name" value="Type II secretion system, protein E, N-terminal domain"/>
    <property type="match status" value="1"/>
</dbReference>
<dbReference type="Pfam" id="PF00437">
    <property type="entry name" value="T2SSE"/>
    <property type="match status" value="1"/>
</dbReference>
<dbReference type="FunFam" id="3.30.450.90:FF:000001">
    <property type="entry name" value="Type II secretion system ATPase GspE"/>
    <property type="match status" value="1"/>
</dbReference>
<organism evidence="5">
    <name type="scientific">Candidatus Atribacter allofermentans</name>
    <dbReference type="NCBI Taxonomy" id="1852833"/>
    <lineage>
        <taxon>Bacteria</taxon>
        <taxon>Pseudomonadati</taxon>
        <taxon>Atribacterota</taxon>
        <taxon>Atribacteria</taxon>
        <taxon>Atribacterales</taxon>
        <taxon>Atribacteraceae</taxon>
        <taxon>Atribacter</taxon>
    </lineage>
</organism>
<gene>
    <name evidence="5" type="primary">xpsE</name>
    <name evidence="5" type="ORF">BWY41_00337</name>
</gene>
<accession>A0A1V5T315</accession>
<comment type="caution">
    <text evidence="5">The sequence shown here is derived from an EMBL/GenBank/DDBJ whole genome shotgun (WGS) entry which is preliminary data.</text>
</comment>
<dbReference type="EMBL" id="MWBQ01000024">
    <property type="protein sequence ID" value="OQA61108.1"/>
    <property type="molecule type" value="Genomic_DNA"/>
</dbReference>
<proteinExistence type="inferred from homology"/>
<dbReference type="SUPFAM" id="SSF160246">
    <property type="entry name" value="EspE N-terminal domain-like"/>
    <property type="match status" value="1"/>
</dbReference>
<dbReference type="InterPro" id="IPR037257">
    <property type="entry name" value="T2SS_E_N_sf"/>
</dbReference>
<dbReference type="CDD" id="cd01129">
    <property type="entry name" value="PulE-GspE-like"/>
    <property type="match status" value="1"/>
</dbReference>
<dbReference type="Gene3D" id="3.40.50.300">
    <property type="entry name" value="P-loop containing nucleotide triphosphate hydrolases"/>
    <property type="match status" value="1"/>
</dbReference>
<evidence type="ECO:0000256" key="2">
    <source>
        <dbReference type="ARBA" id="ARBA00022741"/>
    </source>
</evidence>
<dbReference type="GO" id="GO:0005524">
    <property type="term" value="F:ATP binding"/>
    <property type="evidence" value="ECO:0007669"/>
    <property type="project" value="UniProtKB-KW"/>
</dbReference>
<evidence type="ECO:0000313" key="5">
    <source>
        <dbReference type="EMBL" id="OQA61108.1"/>
    </source>
</evidence>
<reference evidence="5" key="1">
    <citation type="submission" date="2017-02" db="EMBL/GenBank/DDBJ databases">
        <title>Delving into the versatile metabolic prowess of the omnipresent phylum Bacteroidetes.</title>
        <authorList>
            <person name="Nobu M.K."/>
            <person name="Mei R."/>
            <person name="Narihiro T."/>
            <person name="Kuroda K."/>
            <person name="Liu W.-T."/>
        </authorList>
    </citation>
    <scope>NUCLEOTIDE SEQUENCE</scope>
    <source>
        <strain evidence="5">ADurb.Bin276</strain>
    </source>
</reference>
<dbReference type="Pfam" id="PF05157">
    <property type="entry name" value="MshEN"/>
    <property type="match status" value="1"/>
</dbReference>
<dbReference type="PANTHER" id="PTHR30258">
    <property type="entry name" value="TYPE II SECRETION SYSTEM PROTEIN GSPE-RELATED"/>
    <property type="match status" value="1"/>
</dbReference>
<dbReference type="FunFam" id="3.40.50.300:FF:000398">
    <property type="entry name" value="Type IV pilus assembly ATPase PilB"/>
    <property type="match status" value="1"/>
</dbReference>